<gene>
    <name evidence="2" type="ORF">DC041_0005606</name>
</gene>
<organism evidence="2 3">
    <name type="scientific">Schistosoma bovis</name>
    <name type="common">Blood fluke</name>
    <dbReference type="NCBI Taxonomy" id="6184"/>
    <lineage>
        <taxon>Eukaryota</taxon>
        <taxon>Metazoa</taxon>
        <taxon>Spiralia</taxon>
        <taxon>Lophotrochozoa</taxon>
        <taxon>Platyhelminthes</taxon>
        <taxon>Trematoda</taxon>
        <taxon>Digenea</taxon>
        <taxon>Strigeidida</taxon>
        <taxon>Schistosomatoidea</taxon>
        <taxon>Schistosomatidae</taxon>
        <taxon>Schistosoma</taxon>
    </lineage>
</organism>
<keyword evidence="1" id="KW-1133">Transmembrane helix</keyword>
<dbReference type="STRING" id="6184.A0A430PZ63"/>
<keyword evidence="1" id="KW-0472">Membrane</keyword>
<name>A0A430PZ63_SCHBO</name>
<evidence type="ECO:0000313" key="3">
    <source>
        <dbReference type="Proteomes" id="UP000290809"/>
    </source>
</evidence>
<accession>A0A430PZ63</accession>
<proteinExistence type="predicted"/>
<keyword evidence="3" id="KW-1185">Reference proteome</keyword>
<keyword evidence="1" id="KW-0812">Transmembrane</keyword>
<feature type="transmembrane region" description="Helical" evidence="1">
    <location>
        <begin position="42"/>
        <end position="64"/>
    </location>
</feature>
<evidence type="ECO:0000313" key="2">
    <source>
        <dbReference type="EMBL" id="RTG80705.1"/>
    </source>
</evidence>
<dbReference type="AlphaFoldDB" id="A0A430PZ63"/>
<evidence type="ECO:0000256" key="1">
    <source>
        <dbReference type="SAM" id="Phobius"/>
    </source>
</evidence>
<dbReference type="Proteomes" id="UP000290809">
    <property type="component" value="Unassembled WGS sequence"/>
</dbReference>
<dbReference type="EMBL" id="QMKO01003925">
    <property type="protein sequence ID" value="RTG80705.1"/>
    <property type="molecule type" value="Genomic_DNA"/>
</dbReference>
<reference evidence="2 3" key="1">
    <citation type="journal article" date="2019" name="PLoS Pathog.">
        <title>Genome sequence of the bovine parasite Schistosoma bovis Tanzania.</title>
        <authorList>
            <person name="Oey H."/>
            <person name="Zakrzewski M."/>
            <person name="Gobert G."/>
            <person name="Gravermann K."/>
            <person name="Stoye J."/>
            <person name="Jones M."/>
            <person name="Mcmanus D."/>
            <person name="Krause L."/>
        </authorList>
    </citation>
    <scope>NUCLEOTIDE SEQUENCE [LARGE SCALE GENOMIC DNA]</scope>
    <source>
        <strain evidence="2 3">TAN1997</strain>
    </source>
</reference>
<comment type="caution">
    <text evidence="2">The sequence shown here is derived from an EMBL/GenBank/DDBJ whole genome shotgun (WGS) entry which is preliminary data.</text>
</comment>
<protein>
    <submittedName>
        <fullName evidence="2">Uncharacterized protein</fullName>
    </submittedName>
</protein>
<sequence>MLKDIEKIIDSFKSCMKKLHILISDRPAVPSNEVYVRYSLNYFYLIIIYLYADHCFNICIKLIAKLIYIAL</sequence>